<dbReference type="SUPFAM" id="SSF56024">
    <property type="entry name" value="Phospholipase D/nuclease"/>
    <property type="match status" value="1"/>
</dbReference>
<feature type="non-terminal residue" evidence="2">
    <location>
        <position position="180"/>
    </location>
</feature>
<accession>A0A3B0S958</accession>
<dbReference type="EMBL" id="UOEE01000238">
    <property type="protein sequence ID" value="VAV97018.1"/>
    <property type="molecule type" value="Genomic_DNA"/>
</dbReference>
<organism evidence="2">
    <name type="scientific">hydrothermal vent metagenome</name>
    <dbReference type="NCBI Taxonomy" id="652676"/>
    <lineage>
        <taxon>unclassified sequences</taxon>
        <taxon>metagenomes</taxon>
        <taxon>ecological metagenomes</taxon>
    </lineage>
</organism>
<dbReference type="PANTHER" id="PTHR21248">
    <property type="entry name" value="CARDIOLIPIN SYNTHASE"/>
    <property type="match status" value="1"/>
</dbReference>
<protein>
    <recommendedName>
        <fullName evidence="1">PLD phosphodiesterase domain-containing protein</fullName>
    </recommendedName>
</protein>
<gene>
    <name evidence="2" type="ORF">MNBD_ALPHA06-1710</name>
</gene>
<dbReference type="InterPro" id="IPR025202">
    <property type="entry name" value="PLD-like_dom"/>
</dbReference>
<dbReference type="GO" id="GO:0032049">
    <property type="term" value="P:cardiolipin biosynthetic process"/>
    <property type="evidence" value="ECO:0007669"/>
    <property type="project" value="UniProtKB-ARBA"/>
</dbReference>
<dbReference type="Pfam" id="PF13091">
    <property type="entry name" value="PLDc_2"/>
    <property type="match status" value="1"/>
</dbReference>
<dbReference type="GO" id="GO:0030572">
    <property type="term" value="F:phosphatidyltransferase activity"/>
    <property type="evidence" value="ECO:0007669"/>
    <property type="project" value="UniProtKB-ARBA"/>
</dbReference>
<reference evidence="2" key="1">
    <citation type="submission" date="2018-06" db="EMBL/GenBank/DDBJ databases">
        <authorList>
            <person name="Zhirakovskaya E."/>
        </authorList>
    </citation>
    <scope>NUCLEOTIDE SEQUENCE</scope>
</reference>
<dbReference type="PROSITE" id="PS50035">
    <property type="entry name" value="PLD"/>
    <property type="match status" value="1"/>
</dbReference>
<proteinExistence type="predicted"/>
<sequence length="180" mass="20695">MKYKLLIGADDFWACLQSDIRSAQKKVCIQAMTFEADSVGKKVFAALKASAAIDKHLCVDNFSKLTISDHFVYGPHRLVSAEFREEIRDTKEIFTSAKDFGIQLFFTNPLGWFLYKHPHRNHKKMMLIDENIAYIGGINFSEHNFAWHDMMLRIEDDNLAQVFGDDFSHTIAGRNQSIKT</sequence>
<dbReference type="InterPro" id="IPR001736">
    <property type="entry name" value="PLipase_D/transphosphatidylase"/>
</dbReference>
<evidence type="ECO:0000313" key="2">
    <source>
        <dbReference type="EMBL" id="VAV97018.1"/>
    </source>
</evidence>
<dbReference type="PANTHER" id="PTHR21248:SF22">
    <property type="entry name" value="PHOSPHOLIPASE D"/>
    <property type="match status" value="1"/>
</dbReference>
<evidence type="ECO:0000259" key="1">
    <source>
        <dbReference type="PROSITE" id="PS50035"/>
    </source>
</evidence>
<name>A0A3B0S958_9ZZZZ</name>
<dbReference type="AlphaFoldDB" id="A0A3B0S958"/>
<dbReference type="Gene3D" id="3.30.870.10">
    <property type="entry name" value="Endonuclease Chain A"/>
    <property type="match status" value="1"/>
</dbReference>
<feature type="domain" description="PLD phosphodiesterase" evidence="1">
    <location>
        <begin position="117"/>
        <end position="144"/>
    </location>
</feature>